<name>A0ABY6Q8E8_9GAMM</name>
<sequence length="423" mass="47187">MAKVELLGNQTSGYQLIVDGAPFFIKGAGLEFGRLESLALAGGNAFRTWRATNGERDATDILDEAQALGLKVCMGLDIARERHGFDYSDQTAVDAQTEQMMQDVLRLKDHPALLMWGLGNELNLRAKNEGVWDAVEALALRIKAEDPDHPVTTMLAGIDAHTVEAIAARAPSLDFLSFQIYGEIDHLPKILDEAGYDGPYQITEWGPTGHWESPETAWGRPFEPSSTEKANDILRRYEDIILSDAKRCLGSYIFLWGQKQERTPTWYGMFLETGERTEAVEVMQKMWTGNLPTHKAPKIQSLFLNQQEAPVSIEADVDQVLSAEVMLTGNDNHLISWRVREEVPAALQSDGGDFEPTPPTLHSMTGTHAREFSFKLSKPGEYRLFCQIDAPEKTSAVSNIPFLIKPKPLKLKRFLNLFGRKAA</sequence>
<accession>A0ABY6Q8E8</accession>
<proteinExistence type="predicted"/>
<evidence type="ECO:0000313" key="3">
    <source>
        <dbReference type="Proteomes" id="UP001317963"/>
    </source>
</evidence>
<keyword evidence="3" id="KW-1185">Reference proteome</keyword>
<evidence type="ECO:0000313" key="2">
    <source>
        <dbReference type="EMBL" id="UZP74508.1"/>
    </source>
</evidence>
<dbReference type="EMBL" id="CP036501">
    <property type="protein sequence ID" value="UZP74508.1"/>
    <property type="molecule type" value="Genomic_DNA"/>
</dbReference>
<protein>
    <recommendedName>
        <fullName evidence="1">Glycoside hydrolase family 2 catalytic domain-containing protein</fullName>
    </recommendedName>
</protein>
<dbReference type="InterPro" id="IPR006103">
    <property type="entry name" value="Glyco_hydro_2_cat"/>
</dbReference>
<dbReference type="SUPFAM" id="SSF51445">
    <property type="entry name" value="(Trans)glycosidases"/>
    <property type="match status" value="1"/>
</dbReference>
<dbReference type="Proteomes" id="UP001317963">
    <property type="component" value="Chromosome"/>
</dbReference>
<organism evidence="2 3">
    <name type="scientific">Candidatus Paraluminiphilus aquimaris</name>
    <dbReference type="NCBI Taxonomy" id="2518994"/>
    <lineage>
        <taxon>Bacteria</taxon>
        <taxon>Pseudomonadati</taxon>
        <taxon>Pseudomonadota</taxon>
        <taxon>Gammaproteobacteria</taxon>
        <taxon>Cellvibrionales</taxon>
        <taxon>Halieaceae</taxon>
        <taxon>Candidatus Paraluminiphilus</taxon>
    </lineage>
</organism>
<evidence type="ECO:0000259" key="1">
    <source>
        <dbReference type="Pfam" id="PF02836"/>
    </source>
</evidence>
<feature type="domain" description="Glycoside hydrolase family 2 catalytic" evidence="1">
    <location>
        <begin position="61"/>
        <end position="167"/>
    </location>
</feature>
<dbReference type="Pfam" id="PF02836">
    <property type="entry name" value="Glyco_hydro_2_C"/>
    <property type="match status" value="1"/>
</dbReference>
<dbReference type="Gene3D" id="3.20.20.80">
    <property type="entry name" value="Glycosidases"/>
    <property type="match status" value="1"/>
</dbReference>
<gene>
    <name evidence="2" type="ORF">E0F26_07035</name>
</gene>
<dbReference type="RefSeq" id="WP_279240957.1">
    <property type="nucleotide sequence ID" value="NZ_CP036501.1"/>
</dbReference>
<dbReference type="InterPro" id="IPR017853">
    <property type="entry name" value="GH"/>
</dbReference>
<reference evidence="2 3" key="1">
    <citation type="submission" date="2019-02" db="EMBL/GenBank/DDBJ databases">
        <title>Halieaceae_genomes.</title>
        <authorList>
            <person name="Li S.-H."/>
        </authorList>
    </citation>
    <scope>NUCLEOTIDE SEQUENCE [LARGE SCALE GENOMIC DNA]</scope>
    <source>
        <strain evidence="2 3">JH123</strain>
    </source>
</reference>